<evidence type="ECO:0000313" key="1">
    <source>
        <dbReference type="EMBL" id="TWP30502.1"/>
    </source>
</evidence>
<proteinExistence type="predicted"/>
<gene>
    <name evidence="1" type="ORF">ETU09_00445</name>
</gene>
<accession>A0A563DK89</accession>
<dbReference type="RefSeq" id="WP_146261286.1">
    <property type="nucleotide sequence ID" value="NZ_SELG01000027.1"/>
</dbReference>
<name>A0A563DK89_9FLAO</name>
<comment type="caution">
    <text evidence="1">The sequence shown here is derived from an EMBL/GenBank/DDBJ whole genome shotgun (WGS) entry which is preliminary data.</text>
</comment>
<dbReference type="Proteomes" id="UP000319499">
    <property type="component" value="Unassembled WGS sequence"/>
</dbReference>
<dbReference type="EMBL" id="SELH01000011">
    <property type="protein sequence ID" value="TWP30502.1"/>
    <property type="molecule type" value="Genomic_DNA"/>
</dbReference>
<evidence type="ECO:0008006" key="3">
    <source>
        <dbReference type="Google" id="ProtNLM"/>
    </source>
</evidence>
<sequence length="102" mass="11311">MTVTVLNNQSFLDLAVQYLGTTEAAFAIAFTNQRSLTDELTAGEKLILPEKSKYKNSDIASYYQQKGLFPATSVTDDFMLPFDQDGIGEMIININFMAKAKS</sequence>
<keyword evidence="2" id="KW-1185">Reference proteome</keyword>
<dbReference type="AlphaFoldDB" id="A0A563DK89"/>
<protein>
    <recommendedName>
        <fullName evidence="3">LysM domain-containing protein</fullName>
    </recommendedName>
</protein>
<dbReference type="OrthoDB" id="1100373at2"/>
<evidence type="ECO:0000313" key="2">
    <source>
        <dbReference type="Proteomes" id="UP000319499"/>
    </source>
</evidence>
<organism evidence="1 2">
    <name type="scientific">Apibacter muscae</name>
    <dbReference type="NCBI Taxonomy" id="2509004"/>
    <lineage>
        <taxon>Bacteria</taxon>
        <taxon>Pseudomonadati</taxon>
        <taxon>Bacteroidota</taxon>
        <taxon>Flavobacteriia</taxon>
        <taxon>Flavobacteriales</taxon>
        <taxon>Weeksellaceae</taxon>
        <taxon>Apibacter</taxon>
    </lineage>
</organism>
<reference evidence="1 2" key="1">
    <citation type="submission" date="2019-02" db="EMBL/GenBank/DDBJ databases">
        <title>Apibacter muscae sp. nov.: a novel member of the house fly microbiota.</title>
        <authorList>
            <person name="Park R."/>
        </authorList>
    </citation>
    <scope>NUCLEOTIDE SEQUENCE [LARGE SCALE GENOMIC DNA]</scope>
    <source>
        <strain evidence="1 2">AL1</strain>
    </source>
</reference>